<sequence>MSTAWWNRGLLRVIQFNIEDPYGFYADAISAEDLVSLAKKARANTLVVFARDAWGRVFYRGSRLYPRHRRARLDVAELVKAAKREGLRVVIMTDHTANRYIYRRHPGWAQRTRSGEVIVLEHYPVKEKVRDPQWPQICINSPAMESYFIPEAEEALKATDADGVLLDSFRYLPDPQRACYCRYCRLRFRLERGLDLPSVDDMEDEAFREAWEWRYHVIVDSIRRLRDTVKGTKEDAMFFYNSHPVGWAGRGTIVAERARDYLDAVFAEASETDVLTVMMLPMVTKLSQAAVGEGKPVLVSRNLFYNLRTVQSATPLAVKQGIRSIVASGGHPMATIFSSQYFEDSRAIDALAEVYEELERVEDKIVGSEPIRYMGILYSSETHEKVYWNAPHYYTSEIEGMAMIAFHRHLPYEFLSMKDIHKAGRYKVLVAAETDVLSDEEEAALEDYVERGGFLVVTHSLGRMYPDFTYRHSLAMEETLKVRYEGVFYFGYVFVDLEEAYSEYWDGLPKAVVLGDFSTTFTRERTEPRLGELVRARPVEGARVLAWGRLGRSAYGYEYTLGRSTPAPDSKLNMAAITLGGRGSGKTLYYSVRLGAHYSRLGHPDYAELLLRPLKKEAPPPDAWSDAPDTVQTEFFRKGDTVGAHLVNLTFNERILSTITGPSKQSLPAYHPSYNVHPPRVLVPVGPFKVRLPRPDGERLNVYDALTGKSLDYVVDGDGVLVNIRALGEYMILIAEPRS</sequence>
<dbReference type="EnsemblBacteria" id="BAA79295">
    <property type="protein sequence ID" value="BAA79295"/>
    <property type="gene ID" value="APE_0340.1"/>
</dbReference>
<dbReference type="CDD" id="cd03143">
    <property type="entry name" value="A4_beta-galactosidase_middle_domain"/>
    <property type="match status" value="1"/>
</dbReference>
<keyword evidence="2" id="KW-1185">Reference proteome</keyword>
<dbReference type="PIR" id="C72725">
    <property type="entry name" value="C72725"/>
</dbReference>
<dbReference type="SUPFAM" id="SSF52317">
    <property type="entry name" value="Class I glutamine amidotransferase-like"/>
    <property type="match status" value="1"/>
</dbReference>
<evidence type="ECO:0008006" key="3">
    <source>
        <dbReference type="Google" id="ProtNLM"/>
    </source>
</evidence>
<dbReference type="Gene3D" id="3.20.20.80">
    <property type="entry name" value="Glycosidases"/>
    <property type="match status" value="1"/>
</dbReference>
<dbReference type="EMBL" id="BA000002">
    <property type="protein sequence ID" value="BAA79295.2"/>
    <property type="molecule type" value="Genomic_DNA"/>
</dbReference>
<proteinExistence type="predicted"/>
<organism evidence="1 2">
    <name type="scientific">Aeropyrum pernix (strain ATCC 700893 / DSM 11879 / JCM 9820 / NBRC 100138 / K1)</name>
    <dbReference type="NCBI Taxonomy" id="272557"/>
    <lineage>
        <taxon>Archaea</taxon>
        <taxon>Thermoproteota</taxon>
        <taxon>Thermoprotei</taxon>
        <taxon>Desulfurococcales</taxon>
        <taxon>Desulfurococcaceae</taxon>
        <taxon>Aeropyrum</taxon>
    </lineage>
</organism>
<evidence type="ECO:0000313" key="2">
    <source>
        <dbReference type="Proteomes" id="UP000002518"/>
    </source>
</evidence>
<dbReference type="Gene3D" id="3.40.50.880">
    <property type="match status" value="1"/>
</dbReference>
<evidence type="ECO:0000313" key="1">
    <source>
        <dbReference type="EMBL" id="BAA79295.2"/>
    </source>
</evidence>
<dbReference type="KEGG" id="ape:APE_0340.1"/>
<dbReference type="RefSeq" id="WP_010865676.1">
    <property type="nucleotide sequence ID" value="NC_000854.2"/>
</dbReference>
<name>Q9YFA1_AERPE</name>
<dbReference type="Pfam" id="PF14871">
    <property type="entry name" value="GHL6"/>
    <property type="match status" value="1"/>
</dbReference>
<dbReference type="Proteomes" id="UP000002518">
    <property type="component" value="Chromosome"/>
</dbReference>
<protein>
    <recommendedName>
        <fullName evidence="3">Beta-galactosidase trimerisation domain-containing protein</fullName>
    </recommendedName>
</protein>
<dbReference type="GeneID" id="1444558"/>
<reference evidence="1 2" key="1">
    <citation type="journal article" date="1999" name="DNA Res.">
        <title>Complete genome sequence of an aerobic hyper-thermophilic crenarchaeon, Aeropyrum pernix K1.</title>
        <authorList>
            <person name="Kawarabayasi Y."/>
            <person name="Hino Y."/>
            <person name="Horikawa H."/>
            <person name="Yamazaki S."/>
            <person name="Haikawa Y."/>
            <person name="Jin-no K."/>
            <person name="Takahashi M."/>
            <person name="Sekine M."/>
            <person name="Baba S."/>
            <person name="Ankai A."/>
            <person name="Kosugi H."/>
            <person name="Hosoyama A."/>
            <person name="Fukui S."/>
            <person name="Nagai Y."/>
            <person name="Nishijima K."/>
            <person name="Nakazawa H."/>
            <person name="Takamiya M."/>
            <person name="Masuda S."/>
            <person name="Funahashi T."/>
            <person name="Tanaka T."/>
            <person name="Kudoh Y."/>
            <person name="Yamazaki J."/>
            <person name="Kushida N."/>
            <person name="Oguchi A."/>
            <person name="Aoki K."/>
            <person name="Kubota K."/>
            <person name="Nakamura Y."/>
            <person name="Nomura N."/>
            <person name="Sako Y."/>
            <person name="Kikuchi H."/>
        </authorList>
    </citation>
    <scope>NUCLEOTIDE SEQUENCE [LARGE SCALE GENOMIC DNA]</scope>
    <source>
        <strain evidence="2">ATCC 700893 / DSM 11879 / JCM 9820 / NBRC 100138 / K1</strain>
    </source>
</reference>
<dbReference type="STRING" id="272557.APE_0340.1"/>
<dbReference type="eggNOG" id="arCOG04085">
    <property type="taxonomic scope" value="Archaea"/>
</dbReference>
<gene>
    <name evidence="1" type="ordered locus">APE_0340.1</name>
</gene>
<dbReference type="InterPro" id="IPR029062">
    <property type="entry name" value="Class_I_gatase-like"/>
</dbReference>
<dbReference type="AlphaFoldDB" id="Q9YFA1"/>
<accession>Q9YFA1</accession>
<dbReference type="InterPro" id="IPR028212">
    <property type="entry name" value="GHL6"/>
</dbReference>